<dbReference type="InterPro" id="IPR036291">
    <property type="entry name" value="NAD(P)-bd_dom_sf"/>
</dbReference>
<evidence type="ECO:0000256" key="1">
    <source>
        <dbReference type="ARBA" id="ARBA00022857"/>
    </source>
</evidence>
<dbReference type="InterPro" id="IPR020843">
    <property type="entry name" value="ER"/>
</dbReference>
<evidence type="ECO:0000313" key="5">
    <source>
        <dbReference type="Proteomes" id="UP001597068"/>
    </source>
</evidence>
<dbReference type="InterPro" id="IPR013149">
    <property type="entry name" value="ADH-like_C"/>
</dbReference>
<dbReference type="Gene3D" id="3.90.180.10">
    <property type="entry name" value="Medium-chain alcohol dehydrogenases, catalytic domain"/>
    <property type="match status" value="1"/>
</dbReference>
<gene>
    <name evidence="4" type="ORF">ACFQ04_10105</name>
</gene>
<organism evidence="4 5">
    <name type="scientific">Williamsia deligens</name>
    <dbReference type="NCBI Taxonomy" id="321325"/>
    <lineage>
        <taxon>Bacteria</taxon>
        <taxon>Bacillati</taxon>
        <taxon>Actinomycetota</taxon>
        <taxon>Actinomycetes</taxon>
        <taxon>Mycobacteriales</taxon>
        <taxon>Nocardiaceae</taxon>
        <taxon>Williamsia</taxon>
    </lineage>
</organism>
<dbReference type="InterPro" id="IPR013154">
    <property type="entry name" value="ADH-like_N"/>
</dbReference>
<dbReference type="Pfam" id="PF08240">
    <property type="entry name" value="ADH_N"/>
    <property type="match status" value="1"/>
</dbReference>
<dbReference type="SMART" id="SM00829">
    <property type="entry name" value="PKS_ER"/>
    <property type="match status" value="1"/>
</dbReference>
<sequence>MSATVFATALGGPEVLEVRDVEVPDPAPGEVVVDFQAVGTNPVDHKIYSGAMGTPPDLPHRVGFEGAGVIAAVGPDTEGPYGSIAVGDEVVVFRGSGTYAASSVQPASAIVPKPAGVSWEVAAGLLLVATTAHDGLEVTAVTEGDTVVVHGGSGAVGLLVVQLARIRGARVIATARTENHDVLRGLGAEPTTYGPGLTDRLRELAPDGITAAYDAVGTDEAIDSSLGLGIDRSRIVTVAAFGRVESDGIVGIGGSDPDSARRRDAARADLLGLVEAGRLVSPVAATFPLSDVADAHRLLQASHPIGKIILLP</sequence>
<dbReference type="EMBL" id="JBHTIL010000001">
    <property type="protein sequence ID" value="MFD0926089.1"/>
    <property type="molecule type" value="Genomic_DNA"/>
</dbReference>
<dbReference type="RefSeq" id="WP_253646009.1">
    <property type="nucleotide sequence ID" value="NZ_BAAAMO010000002.1"/>
</dbReference>
<evidence type="ECO:0000313" key="4">
    <source>
        <dbReference type="EMBL" id="MFD0926089.1"/>
    </source>
</evidence>
<feature type="domain" description="Enoyl reductase (ER)" evidence="3">
    <location>
        <begin position="11"/>
        <end position="310"/>
    </location>
</feature>
<proteinExistence type="predicted"/>
<keyword evidence="5" id="KW-1185">Reference proteome</keyword>
<dbReference type="Pfam" id="PF00107">
    <property type="entry name" value="ADH_zinc_N"/>
    <property type="match status" value="1"/>
</dbReference>
<name>A0ABW3G751_9NOCA</name>
<dbReference type="Proteomes" id="UP001597068">
    <property type="component" value="Unassembled WGS sequence"/>
</dbReference>
<dbReference type="CDD" id="cd05289">
    <property type="entry name" value="MDR_like_2"/>
    <property type="match status" value="1"/>
</dbReference>
<accession>A0ABW3G751</accession>
<protein>
    <submittedName>
        <fullName evidence="4">Zinc-binding alcohol dehydrogenase family protein</fullName>
    </submittedName>
</protein>
<dbReference type="Gene3D" id="3.40.50.720">
    <property type="entry name" value="NAD(P)-binding Rossmann-like Domain"/>
    <property type="match status" value="1"/>
</dbReference>
<reference evidence="5" key="1">
    <citation type="journal article" date="2019" name="Int. J. Syst. Evol. Microbiol.">
        <title>The Global Catalogue of Microorganisms (GCM) 10K type strain sequencing project: providing services to taxonomists for standard genome sequencing and annotation.</title>
        <authorList>
            <consortium name="The Broad Institute Genomics Platform"/>
            <consortium name="The Broad Institute Genome Sequencing Center for Infectious Disease"/>
            <person name="Wu L."/>
            <person name="Ma J."/>
        </authorList>
    </citation>
    <scope>NUCLEOTIDE SEQUENCE [LARGE SCALE GENOMIC DNA]</scope>
    <source>
        <strain evidence="5">CCUG 50873</strain>
    </source>
</reference>
<dbReference type="PANTHER" id="PTHR48106">
    <property type="entry name" value="QUINONE OXIDOREDUCTASE PIG3-RELATED"/>
    <property type="match status" value="1"/>
</dbReference>
<dbReference type="InterPro" id="IPR011032">
    <property type="entry name" value="GroES-like_sf"/>
</dbReference>
<dbReference type="SUPFAM" id="SSF51735">
    <property type="entry name" value="NAD(P)-binding Rossmann-fold domains"/>
    <property type="match status" value="1"/>
</dbReference>
<dbReference type="SUPFAM" id="SSF50129">
    <property type="entry name" value="GroES-like"/>
    <property type="match status" value="1"/>
</dbReference>
<keyword evidence="2" id="KW-0560">Oxidoreductase</keyword>
<keyword evidence="1" id="KW-0521">NADP</keyword>
<evidence type="ECO:0000256" key="2">
    <source>
        <dbReference type="ARBA" id="ARBA00023002"/>
    </source>
</evidence>
<evidence type="ECO:0000259" key="3">
    <source>
        <dbReference type="SMART" id="SM00829"/>
    </source>
</evidence>
<comment type="caution">
    <text evidence="4">The sequence shown here is derived from an EMBL/GenBank/DDBJ whole genome shotgun (WGS) entry which is preliminary data.</text>
</comment>